<dbReference type="Proteomes" id="UP000256478">
    <property type="component" value="Unassembled WGS sequence"/>
</dbReference>
<sequence>MIEQYQDIIDNCNLYLDALEKIYIESNDTPQGRMISQLKWLRQEAEGERLQLPVKAEYIGTLRHVAVEHGVLMNNATPLWKVYHKRLLNLAKGRLIAKPQYNQKILPLVTYLLTYLPANEAVFRPKLLELQAQMINLHNTLPLKRELFQELGVLFYKSPELAQISNGIQTMEMISEYCFEGVRDLENSPYTMCQRRAVNKPSIAKF</sequence>
<dbReference type="RefSeq" id="WP_116007732.1">
    <property type="nucleotide sequence ID" value="NZ_QUOU01000001.1"/>
</dbReference>
<proteinExistence type="predicted"/>
<comment type="caution">
    <text evidence="1">The sequence shown here is derived from an EMBL/GenBank/DDBJ whole genome shotgun (WGS) entry which is preliminary data.</text>
</comment>
<reference evidence="1 2" key="1">
    <citation type="submission" date="2018-08" db="EMBL/GenBank/DDBJ databases">
        <title>Thalassotalea euphylliae genome.</title>
        <authorList>
            <person name="Summers S."/>
            <person name="Rice S.A."/>
            <person name="Freckelton M.L."/>
            <person name="Nedved B.T."/>
            <person name="Hadfield M.G."/>
        </authorList>
    </citation>
    <scope>NUCLEOTIDE SEQUENCE [LARGE SCALE GENOMIC DNA]</scope>
    <source>
        <strain evidence="1 2">H1</strain>
    </source>
</reference>
<organism evidence="1 2">
    <name type="scientific">Thalassotalea euphylliae</name>
    <dbReference type="NCBI Taxonomy" id="1655234"/>
    <lineage>
        <taxon>Bacteria</taxon>
        <taxon>Pseudomonadati</taxon>
        <taxon>Pseudomonadota</taxon>
        <taxon>Gammaproteobacteria</taxon>
        <taxon>Alteromonadales</taxon>
        <taxon>Colwelliaceae</taxon>
        <taxon>Thalassotalea</taxon>
    </lineage>
</organism>
<evidence type="ECO:0000313" key="1">
    <source>
        <dbReference type="EMBL" id="REL26620.1"/>
    </source>
</evidence>
<accession>A0A3E0TQK6</accession>
<dbReference type="AlphaFoldDB" id="A0A3E0TQK6"/>
<gene>
    <name evidence="1" type="ORF">DXX93_08550</name>
</gene>
<name>A0A3E0TQK6_9GAMM</name>
<dbReference type="EMBL" id="QUOU01000001">
    <property type="protein sequence ID" value="REL26620.1"/>
    <property type="molecule type" value="Genomic_DNA"/>
</dbReference>
<evidence type="ECO:0000313" key="2">
    <source>
        <dbReference type="Proteomes" id="UP000256478"/>
    </source>
</evidence>
<protein>
    <submittedName>
        <fullName evidence="1">Uncharacterized protein</fullName>
    </submittedName>
</protein>
<dbReference type="OrthoDB" id="5831466at2"/>